<sequence length="174" mass="19392">MSTIVGFSFREIGFPGWIAGILPDDIRREPRPSVFKKVSSRFCIQAQPCRDYRQSEDTSLPVCRHPSSKGYRSKRCCSLTLYDFPLGKIPIPDFVSGAEVKKRLSFIFCLIFSSDHMCSSDTVHGAQSIVLQACSSGFFALLYSNFKAAYLRDGSGGKEYLVGCSSQWDCLILS</sequence>
<comment type="caution">
    <text evidence="1">The sequence shown here is derived from an EMBL/GenBank/DDBJ whole genome shotgun (WGS) entry which is preliminary data.</text>
</comment>
<keyword evidence="2" id="KW-1185">Reference proteome</keyword>
<gene>
    <name evidence="1" type="ORF">AVEN_12672_1</name>
</gene>
<dbReference type="EMBL" id="BGPR01000011">
    <property type="protein sequence ID" value="GBL77018.1"/>
    <property type="molecule type" value="Genomic_DNA"/>
</dbReference>
<name>A0A4Y2AB75_ARAVE</name>
<dbReference type="AlphaFoldDB" id="A0A4Y2AB75"/>
<proteinExistence type="predicted"/>
<accession>A0A4Y2AB75</accession>
<dbReference type="Proteomes" id="UP000499080">
    <property type="component" value="Unassembled WGS sequence"/>
</dbReference>
<dbReference type="OrthoDB" id="10533983at2759"/>
<evidence type="ECO:0000313" key="2">
    <source>
        <dbReference type="Proteomes" id="UP000499080"/>
    </source>
</evidence>
<reference evidence="1 2" key="1">
    <citation type="journal article" date="2019" name="Sci. Rep.">
        <title>Orb-weaving spider Araneus ventricosus genome elucidates the spidroin gene catalogue.</title>
        <authorList>
            <person name="Kono N."/>
            <person name="Nakamura H."/>
            <person name="Ohtoshi R."/>
            <person name="Moran D.A.P."/>
            <person name="Shinohara A."/>
            <person name="Yoshida Y."/>
            <person name="Fujiwara M."/>
            <person name="Mori M."/>
            <person name="Tomita M."/>
            <person name="Arakawa K."/>
        </authorList>
    </citation>
    <scope>NUCLEOTIDE SEQUENCE [LARGE SCALE GENOMIC DNA]</scope>
</reference>
<organism evidence="1 2">
    <name type="scientific">Araneus ventricosus</name>
    <name type="common">Orbweaver spider</name>
    <name type="synonym">Epeira ventricosa</name>
    <dbReference type="NCBI Taxonomy" id="182803"/>
    <lineage>
        <taxon>Eukaryota</taxon>
        <taxon>Metazoa</taxon>
        <taxon>Ecdysozoa</taxon>
        <taxon>Arthropoda</taxon>
        <taxon>Chelicerata</taxon>
        <taxon>Arachnida</taxon>
        <taxon>Araneae</taxon>
        <taxon>Araneomorphae</taxon>
        <taxon>Entelegynae</taxon>
        <taxon>Araneoidea</taxon>
        <taxon>Araneidae</taxon>
        <taxon>Araneus</taxon>
    </lineage>
</organism>
<protein>
    <submittedName>
        <fullName evidence="1">Uncharacterized protein</fullName>
    </submittedName>
</protein>
<evidence type="ECO:0000313" key="1">
    <source>
        <dbReference type="EMBL" id="GBL77018.1"/>
    </source>
</evidence>